<accession>K4KHH2</accession>
<proteinExistence type="predicted"/>
<feature type="domain" description="Scaffold protein FimL second" evidence="1">
    <location>
        <begin position="162"/>
        <end position="301"/>
    </location>
</feature>
<dbReference type="Pfam" id="PF26379">
    <property type="entry name" value="FimL_2nd"/>
    <property type="match status" value="1"/>
</dbReference>
<dbReference type="SUPFAM" id="SSF47226">
    <property type="entry name" value="Histidine-containing phosphotransfer domain, HPT domain"/>
    <property type="match status" value="2"/>
</dbReference>
<dbReference type="InterPro" id="IPR036641">
    <property type="entry name" value="HPT_dom_sf"/>
</dbReference>
<dbReference type="InterPro" id="IPR058661">
    <property type="entry name" value="FimL_2nd"/>
</dbReference>
<dbReference type="KEGG" id="saga:M5M_02105"/>
<evidence type="ECO:0000313" key="2">
    <source>
        <dbReference type="EMBL" id="AFU97640.1"/>
    </source>
</evidence>
<dbReference type="Proteomes" id="UP000000466">
    <property type="component" value="Chromosome"/>
</dbReference>
<organism evidence="2 3">
    <name type="scientific">Simiduia agarivorans (strain DSM 21679 / JCM 13881 / BCRC 17597 / SA1)</name>
    <dbReference type="NCBI Taxonomy" id="1117647"/>
    <lineage>
        <taxon>Bacteria</taxon>
        <taxon>Pseudomonadati</taxon>
        <taxon>Pseudomonadota</taxon>
        <taxon>Gammaproteobacteria</taxon>
        <taxon>Cellvibrionales</taxon>
        <taxon>Cellvibrionaceae</taxon>
        <taxon>Simiduia</taxon>
    </lineage>
</organism>
<dbReference type="RefSeq" id="WP_015045813.1">
    <property type="nucleotide sequence ID" value="NC_018868.3"/>
</dbReference>
<gene>
    <name evidence="2" type="ordered locus">M5M_02105</name>
</gene>
<keyword evidence="3" id="KW-1185">Reference proteome</keyword>
<evidence type="ECO:0000313" key="3">
    <source>
        <dbReference type="Proteomes" id="UP000000466"/>
    </source>
</evidence>
<reference evidence="2 3" key="1">
    <citation type="journal article" date="2013" name="Genome Announc.">
        <title>Complete genome sequence of Simiduia agarivorans SA1(T), a marine bacterium able to degrade a variety of polysaccharides.</title>
        <authorList>
            <person name="Lin S.Y."/>
            <person name="Shieh W.Y."/>
            <person name="Chen J.S."/>
            <person name="Tang S.L."/>
        </authorList>
    </citation>
    <scope>NUCLEOTIDE SEQUENCE [LARGE SCALE GENOMIC DNA]</scope>
    <source>
        <strain evidence="3">DSM 21679 / JCM 13881 / BCRC 17597 / SA1</strain>
    </source>
</reference>
<evidence type="ECO:0000259" key="1">
    <source>
        <dbReference type="Pfam" id="PF26379"/>
    </source>
</evidence>
<sequence>MTNTASNTINLTSLKLVRDELLATIEGAASKLEQFVGDRENGELLQGCIDGIKQISGTLAVVQLKGADLLAQEILALAQEITTGVNQESDDLISALTSSFFLLPRYLEYVLQTKRNMPVLLIPAINELRQARKAPQLPESHFFSATLNLKQTNAGSASVLSEDVSALARRLRHMYQVGLLAVLQGRQVKPSLGMMQRALERMDIICAGRPLSKMWHLGAMAIGTIAEKAMDVSRSRKLLLSALDKEFRQLQKAGNKGLDRVPDEALLMELLYLIAVSGSENAEVMKVLQQCNVSSLGYNDAELRREREALRGPSANTISSMAAVLKDELNSVKDVMERASQAGGWSPEEGAELASNLGKIADILSVVGLVAASSTLREEINRINGWLEAKKNPEGQELLSLADALLYVESTVSGIGNLNLSDDQLARINAGSRNEIIATNQLAEAELLVFQEAEAGLALIKRALSSFSESGFDRGHIKNVSTTLATIRGGMGVIGLKRASAVTAACQQFVSDSLQTNEHPEMLQQMLETFADAIIGLEYYLDAAKADKTTDDGVLQFAEESLEALGYPVH</sequence>
<dbReference type="OrthoDB" id="9803176at2"/>
<dbReference type="AlphaFoldDB" id="K4KHH2"/>
<dbReference type="GO" id="GO:0000160">
    <property type="term" value="P:phosphorelay signal transduction system"/>
    <property type="evidence" value="ECO:0007669"/>
    <property type="project" value="InterPro"/>
</dbReference>
<dbReference type="EMBL" id="CP003746">
    <property type="protein sequence ID" value="AFU97640.1"/>
    <property type="molecule type" value="Genomic_DNA"/>
</dbReference>
<name>K4KHH2_SIMAS</name>
<dbReference type="HOGENOM" id="CLU_017911_1_0_6"/>
<protein>
    <recommendedName>
        <fullName evidence="1">Scaffold protein FimL second domain-containing protein</fullName>
    </recommendedName>
</protein>
<dbReference type="eggNOG" id="COG2198">
    <property type="taxonomic scope" value="Bacteria"/>
</dbReference>
<dbReference type="STRING" id="1117647.M5M_02105"/>